<dbReference type="InterPro" id="IPR045584">
    <property type="entry name" value="Pilin-like"/>
</dbReference>
<keyword evidence="4" id="KW-1185">Reference proteome</keyword>
<dbReference type="InterPro" id="IPR000983">
    <property type="entry name" value="Bac_GSPG_pilin"/>
</dbReference>
<keyword evidence="2" id="KW-1133">Transmembrane helix</keyword>
<dbReference type="PANTHER" id="PTHR30093">
    <property type="entry name" value="GENERAL SECRETION PATHWAY PROTEIN G"/>
    <property type="match status" value="1"/>
</dbReference>
<dbReference type="NCBIfam" id="TIGR02532">
    <property type="entry name" value="IV_pilin_GFxxxE"/>
    <property type="match status" value="1"/>
</dbReference>
<dbReference type="PANTHER" id="PTHR30093:SF47">
    <property type="entry name" value="TYPE IV PILUS NON-CORE MINOR PILIN PILE"/>
    <property type="match status" value="1"/>
</dbReference>
<accession>A0ABU1CDF3</accession>
<gene>
    <name evidence="3" type="ORF">P8609_09545</name>
</gene>
<dbReference type="PROSITE" id="PS00409">
    <property type="entry name" value="PROKAR_NTER_METHYL"/>
    <property type="match status" value="1"/>
</dbReference>
<dbReference type="InterPro" id="IPR012902">
    <property type="entry name" value="N_methyl_site"/>
</dbReference>
<dbReference type="Pfam" id="PF16732">
    <property type="entry name" value="ComP_DUS"/>
    <property type="match status" value="1"/>
</dbReference>
<dbReference type="Proteomes" id="UP001233535">
    <property type="component" value="Unassembled WGS sequence"/>
</dbReference>
<evidence type="ECO:0000313" key="4">
    <source>
        <dbReference type="Proteomes" id="UP001233535"/>
    </source>
</evidence>
<sequence length="150" mass="16255">MSNVVKACTGRGARGFTLIELMIVVAVVAILAGIAYPMYNDAVRKSRRGQAKADMMELMQLAERYRSVNGTYKDFGKPGGDGTLADAWGKSPRTGTQYYVIKATAHTVDTFVLEAQPIAGQGQDKDKCKTLRIDATGKKESTGTDPITCW</sequence>
<organism evidence="3 4">
    <name type="scientific">Lysobacter arvi</name>
    <dbReference type="NCBI Taxonomy" id="3038776"/>
    <lineage>
        <taxon>Bacteria</taxon>
        <taxon>Pseudomonadati</taxon>
        <taxon>Pseudomonadota</taxon>
        <taxon>Gammaproteobacteria</taxon>
        <taxon>Lysobacterales</taxon>
        <taxon>Lysobacteraceae</taxon>
        <taxon>Lysobacter</taxon>
    </lineage>
</organism>
<dbReference type="Gene3D" id="3.30.700.10">
    <property type="entry name" value="Glycoprotein, Type 4 Pilin"/>
    <property type="match status" value="1"/>
</dbReference>
<dbReference type="SUPFAM" id="SSF54523">
    <property type="entry name" value="Pili subunits"/>
    <property type="match status" value="1"/>
</dbReference>
<evidence type="ECO:0000256" key="1">
    <source>
        <dbReference type="ARBA" id="ARBA00022481"/>
    </source>
</evidence>
<keyword evidence="2" id="KW-0472">Membrane</keyword>
<dbReference type="RefSeq" id="WP_309262363.1">
    <property type="nucleotide sequence ID" value="NZ_JARUHG010000002.1"/>
</dbReference>
<proteinExistence type="predicted"/>
<dbReference type="EMBL" id="JARUHG010000002">
    <property type="protein sequence ID" value="MDR0183214.1"/>
    <property type="molecule type" value="Genomic_DNA"/>
</dbReference>
<protein>
    <submittedName>
        <fullName evidence="3">Type IV pilin protein</fullName>
    </submittedName>
</protein>
<evidence type="ECO:0000256" key="2">
    <source>
        <dbReference type="SAM" id="Phobius"/>
    </source>
</evidence>
<keyword evidence="1" id="KW-0488">Methylation</keyword>
<reference evidence="3 4" key="1">
    <citation type="submission" date="2023-04" db="EMBL/GenBank/DDBJ databases">
        <title>Lysobacter sp. strain UC isolated from soil sample.</title>
        <authorList>
            <person name="Choksket S."/>
            <person name="Harshvardhan F."/>
            <person name="Rana R."/>
            <person name="Patil P.B."/>
            <person name="Korpole S."/>
        </authorList>
    </citation>
    <scope>NUCLEOTIDE SEQUENCE [LARGE SCALE GENOMIC DNA]</scope>
    <source>
        <strain evidence="3 4">UC</strain>
    </source>
</reference>
<name>A0ABU1CDF3_9GAMM</name>
<dbReference type="Pfam" id="PF07963">
    <property type="entry name" value="N_methyl"/>
    <property type="match status" value="1"/>
</dbReference>
<keyword evidence="2" id="KW-0812">Transmembrane</keyword>
<evidence type="ECO:0000313" key="3">
    <source>
        <dbReference type="EMBL" id="MDR0183214.1"/>
    </source>
</evidence>
<feature type="transmembrane region" description="Helical" evidence="2">
    <location>
        <begin position="21"/>
        <end position="39"/>
    </location>
</feature>
<dbReference type="PRINTS" id="PR00813">
    <property type="entry name" value="BCTERIALGSPG"/>
</dbReference>
<comment type="caution">
    <text evidence="3">The sequence shown here is derived from an EMBL/GenBank/DDBJ whole genome shotgun (WGS) entry which is preliminary data.</text>
</comment>
<dbReference type="InterPro" id="IPR031982">
    <property type="entry name" value="PilE-like"/>
</dbReference>